<dbReference type="GO" id="GO:0005628">
    <property type="term" value="C:prospore membrane"/>
    <property type="evidence" value="ECO:0007669"/>
    <property type="project" value="TreeGrafter"/>
</dbReference>
<dbReference type="InterPro" id="IPR052786">
    <property type="entry name" value="Spore_wall_assembly"/>
</dbReference>
<accession>A0A1G4ITN5</accession>
<dbReference type="OrthoDB" id="10012223at2759"/>
<dbReference type="Proteomes" id="UP000191144">
    <property type="component" value="Chromosome B"/>
</dbReference>
<keyword evidence="1" id="KW-1133">Transmembrane helix</keyword>
<dbReference type="AlphaFoldDB" id="A0A1G4ITN5"/>
<keyword evidence="1" id="KW-0812">Transmembrane</keyword>
<feature type="transmembrane region" description="Helical" evidence="1">
    <location>
        <begin position="90"/>
        <end position="110"/>
    </location>
</feature>
<gene>
    <name evidence="2" type="ORF">LAME_0B02256G</name>
</gene>
<evidence type="ECO:0000256" key="1">
    <source>
        <dbReference type="SAM" id="Phobius"/>
    </source>
</evidence>
<dbReference type="PANTHER" id="PTHR34292">
    <property type="entry name" value="OUTER SPORE WALL PROTEIN LDS1"/>
    <property type="match status" value="1"/>
</dbReference>
<reference evidence="3" key="1">
    <citation type="submission" date="2016-03" db="EMBL/GenBank/DDBJ databases">
        <authorList>
            <person name="Devillers Hugo."/>
        </authorList>
    </citation>
    <scope>NUCLEOTIDE SEQUENCE [LARGE SCALE GENOMIC DNA]</scope>
</reference>
<organism evidence="2 3">
    <name type="scientific">Lachancea meyersii CBS 8951</name>
    <dbReference type="NCBI Taxonomy" id="1266667"/>
    <lineage>
        <taxon>Eukaryota</taxon>
        <taxon>Fungi</taxon>
        <taxon>Dikarya</taxon>
        <taxon>Ascomycota</taxon>
        <taxon>Saccharomycotina</taxon>
        <taxon>Saccharomycetes</taxon>
        <taxon>Saccharomycetales</taxon>
        <taxon>Saccharomycetaceae</taxon>
        <taxon>Lachancea</taxon>
    </lineage>
</organism>
<keyword evidence="1" id="KW-0472">Membrane</keyword>
<evidence type="ECO:0000313" key="3">
    <source>
        <dbReference type="Proteomes" id="UP000191144"/>
    </source>
</evidence>
<dbReference type="PANTHER" id="PTHR34292:SF2">
    <property type="entry name" value="OUTER SPORE WALL PROTEIN LDS1"/>
    <property type="match status" value="1"/>
</dbReference>
<feature type="transmembrane region" description="Helical" evidence="1">
    <location>
        <begin position="116"/>
        <end position="137"/>
    </location>
</feature>
<dbReference type="GO" id="GO:0005811">
    <property type="term" value="C:lipid droplet"/>
    <property type="evidence" value="ECO:0007669"/>
    <property type="project" value="TreeGrafter"/>
</dbReference>
<protein>
    <submittedName>
        <fullName evidence="2">LAME_0B02256g1_1</fullName>
    </submittedName>
</protein>
<sequence length="331" mass="37313">MSLTGSLVLSGIGGLIYKYGGQQSVKDDDLPVGARGLTVGFVEVKIRVVKERCGRMSTNFWHTLIHNGGYKYPFRGVSEMFRSRVYVYHWGRAFALYLVLYLTIAFVYFVTILPVYLALLAFCGPIGFAIAYLHFLLHSNMLTMMVMRFTQLNNSLFDLTLTHNGKEVFVKTAIESPTLPIRYYIPMNTYYYWFNHLPWRFTVHMIQFTVLLTLMVISLIPILGPIFFNALISPYIARMYFSRFLRLKKLDNRRRDDEFYFNFGLYVSFGFMAGQLEILPFVSGLIYCSNSVGGGLCAITALDAEHAAAPDATAAAGAAVRGAESGEPTVA</sequence>
<dbReference type="EMBL" id="LT598478">
    <property type="protein sequence ID" value="SCU80264.1"/>
    <property type="molecule type" value="Genomic_DNA"/>
</dbReference>
<dbReference type="GO" id="GO:0005619">
    <property type="term" value="C:ascospore wall"/>
    <property type="evidence" value="ECO:0007669"/>
    <property type="project" value="TreeGrafter"/>
</dbReference>
<keyword evidence="3" id="KW-1185">Reference proteome</keyword>
<feature type="transmembrane region" description="Helical" evidence="1">
    <location>
        <begin position="263"/>
        <end position="287"/>
    </location>
</feature>
<name>A0A1G4ITN5_9SACH</name>
<proteinExistence type="predicted"/>
<evidence type="ECO:0000313" key="2">
    <source>
        <dbReference type="EMBL" id="SCU80264.1"/>
    </source>
</evidence>